<dbReference type="GO" id="GO:0016301">
    <property type="term" value="F:kinase activity"/>
    <property type="evidence" value="ECO:0007669"/>
    <property type="project" value="UniProtKB-KW"/>
</dbReference>
<feature type="signal peptide" evidence="5">
    <location>
        <begin position="1"/>
        <end position="16"/>
    </location>
</feature>
<keyword evidence="7" id="KW-0808">Transferase</keyword>
<evidence type="ECO:0000256" key="4">
    <source>
        <dbReference type="SAM" id="Phobius"/>
    </source>
</evidence>
<feature type="chain" id="PRO_5043654776" evidence="5">
    <location>
        <begin position="17"/>
        <end position="410"/>
    </location>
</feature>
<dbReference type="GO" id="GO:0048544">
    <property type="term" value="P:recognition of pollen"/>
    <property type="evidence" value="ECO:0007669"/>
    <property type="project" value="InterPro"/>
</dbReference>
<sequence>MAGLVLWLLELSSVLGSQRQSLHKKIRFSLTIMIQAKTIKFLLLFTVITLFARFSTAQGNNNKTRNACDSYGVCGAFSSCNSEDSPICACLQGFEPMNKQEWGTGNWTNGCARRVPLNCQESTSNGSREDGFLKIEMIKVPGYAHRWFGPEGKCPQLCLMNCSCTAYAHDSDLGCMFWNSTLLDIQKFSSGLSSDLYYRVAYSELDHKRDSKKIIVLLVVISLIVLMSTSMYFSWKWIAKRRGKRRTILNEETPGTSDSVNSSLQNAIRRANLEELPLFKFEMLVDATDRFSNANKLGKGGFGYVYKVWKMWNEDNIEASIDTRISSPSYRSEVVRCIHIGLLCVQELPKDRPSVSSVLSMLNSDIVELPEPKQSAFVLSSSRGHTSGNSSQQSQKSSCSLNSINHVDGR</sequence>
<feature type="domain" description="Apple" evidence="6">
    <location>
        <begin position="119"/>
        <end position="201"/>
    </location>
</feature>
<evidence type="ECO:0000256" key="1">
    <source>
        <dbReference type="ARBA" id="ARBA00022729"/>
    </source>
</evidence>
<comment type="caution">
    <text evidence="7">The sequence shown here is derived from an EMBL/GenBank/DDBJ whole genome shotgun (WGS) entry which is preliminary data.</text>
</comment>
<keyword evidence="7" id="KW-0418">Kinase</keyword>
<dbReference type="InterPro" id="IPR000858">
    <property type="entry name" value="S_locus_glycoprot_dom"/>
</dbReference>
<protein>
    <submittedName>
        <fullName evidence="7">G-type lectin S-receptor-like serine/threonine-protein kinase</fullName>
    </submittedName>
</protein>
<dbReference type="SUPFAM" id="SSF56112">
    <property type="entry name" value="Protein kinase-like (PK-like)"/>
    <property type="match status" value="1"/>
</dbReference>
<name>A0AAW2RQ07_9LAMI</name>
<evidence type="ECO:0000256" key="3">
    <source>
        <dbReference type="SAM" id="MobiDB-lite"/>
    </source>
</evidence>
<feature type="transmembrane region" description="Helical" evidence="4">
    <location>
        <begin position="32"/>
        <end position="52"/>
    </location>
</feature>
<feature type="transmembrane region" description="Helical" evidence="4">
    <location>
        <begin position="214"/>
        <end position="235"/>
    </location>
</feature>
<dbReference type="AlphaFoldDB" id="A0AAW2RQ07"/>
<evidence type="ECO:0000256" key="5">
    <source>
        <dbReference type="SAM" id="SignalP"/>
    </source>
</evidence>
<gene>
    <name evidence="7" type="ORF">Scaly_0514800</name>
</gene>
<keyword evidence="4" id="KW-0472">Membrane</keyword>
<dbReference type="EMBL" id="JACGWM010000003">
    <property type="protein sequence ID" value="KAL0382275.1"/>
    <property type="molecule type" value="Genomic_DNA"/>
</dbReference>
<keyword evidence="4" id="KW-1133">Transmembrane helix</keyword>
<organism evidence="7">
    <name type="scientific">Sesamum calycinum</name>
    <dbReference type="NCBI Taxonomy" id="2727403"/>
    <lineage>
        <taxon>Eukaryota</taxon>
        <taxon>Viridiplantae</taxon>
        <taxon>Streptophyta</taxon>
        <taxon>Embryophyta</taxon>
        <taxon>Tracheophyta</taxon>
        <taxon>Spermatophyta</taxon>
        <taxon>Magnoliopsida</taxon>
        <taxon>eudicotyledons</taxon>
        <taxon>Gunneridae</taxon>
        <taxon>Pentapetalae</taxon>
        <taxon>asterids</taxon>
        <taxon>lamiids</taxon>
        <taxon>Lamiales</taxon>
        <taxon>Pedaliaceae</taxon>
        <taxon>Sesamum</taxon>
    </lineage>
</organism>
<feature type="region of interest" description="Disordered" evidence="3">
    <location>
        <begin position="378"/>
        <end position="410"/>
    </location>
</feature>
<proteinExistence type="predicted"/>
<dbReference type="SMART" id="SM00473">
    <property type="entry name" value="PAN_AP"/>
    <property type="match status" value="1"/>
</dbReference>
<dbReference type="PANTHER" id="PTHR32444">
    <property type="entry name" value="BULB-TYPE LECTIN DOMAIN-CONTAINING PROTEIN"/>
    <property type="match status" value="1"/>
</dbReference>
<dbReference type="Pfam" id="PF08276">
    <property type="entry name" value="PAN_2"/>
    <property type="match status" value="1"/>
</dbReference>
<feature type="compositionally biased region" description="Low complexity" evidence="3">
    <location>
        <begin position="380"/>
        <end position="410"/>
    </location>
</feature>
<reference evidence="7" key="1">
    <citation type="submission" date="2020-06" db="EMBL/GenBank/DDBJ databases">
        <authorList>
            <person name="Li T."/>
            <person name="Hu X."/>
            <person name="Zhang T."/>
            <person name="Song X."/>
            <person name="Zhang H."/>
            <person name="Dai N."/>
            <person name="Sheng W."/>
            <person name="Hou X."/>
            <person name="Wei L."/>
        </authorList>
    </citation>
    <scope>NUCLEOTIDE SEQUENCE</scope>
    <source>
        <strain evidence="7">KEN8</strain>
        <tissue evidence="7">Leaf</tissue>
    </source>
</reference>
<dbReference type="InterPro" id="IPR003609">
    <property type="entry name" value="Pan_app"/>
</dbReference>
<keyword evidence="2" id="KW-1015">Disulfide bond</keyword>
<dbReference type="PROSITE" id="PS50948">
    <property type="entry name" value="PAN"/>
    <property type="match status" value="1"/>
</dbReference>
<dbReference type="PANTHER" id="PTHR32444:SF198">
    <property type="entry name" value="BULB-TYPE LECTIN DOMAIN-CONTAINING PROTEIN"/>
    <property type="match status" value="1"/>
</dbReference>
<dbReference type="Pfam" id="PF00954">
    <property type="entry name" value="S_locus_glycop"/>
    <property type="match status" value="1"/>
</dbReference>
<reference evidence="7" key="2">
    <citation type="journal article" date="2024" name="Plant">
        <title>Genomic evolution and insights into agronomic trait innovations of Sesamum species.</title>
        <authorList>
            <person name="Miao H."/>
            <person name="Wang L."/>
            <person name="Qu L."/>
            <person name="Liu H."/>
            <person name="Sun Y."/>
            <person name="Le M."/>
            <person name="Wang Q."/>
            <person name="Wei S."/>
            <person name="Zheng Y."/>
            <person name="Lin W."/>
            <person name="Duan Y."/>
            <person name="Cao H."/>
            <person name="Xiong S."/>
            <person name="Wang X."/>
            <person name="Wei L."/>
            <person name="Li C."/>
            <person name="Ma Q."/>
            <person name="Ju M."/>
            <person name="Zhao R."/>
            <person name="Li G."/>
            <person name="Mu C."/>
            <person name="Tian Q."/>
            <person name="Mei H."/>
            <person name="Zhang T."/>
            <person name="Gao T."/>
            <person name="Zhang H."/>
        </authorList>
    </citation>
    <scope>NUCLEOTIDE SEQUENCE</scope>
    <source>
        <strain evidence="7">KEN8</strain>
    </source>
</reference>
<keyword evidence="4" id="KW-0812">Transmembrane</keyword>
<keyword evidence="1 5" id="KW-0732">Signal</keyword>
<accession>A0AAW2RQ07</accession>
<evidence type="ECO:0000313" key="7">
    <source>
        <dbReference type="EMBL" id="KAL0382275.1"/>
    </source>
</evidence>
<evidence type="ECO:0000256" key="2">
    <source>
        <dbReference type="ARBA" id="ARBA00023157"/>
    </source>
</evidence>
<evidence type="ECO:0000259" key="6">
    <source>
        <dbReference type="PROSITE" id="PS50948"/>
    </source>
</evidence>
<dbReference type="InterPro" id="IPR011009">
    <property type="entry name" value="Kinase-like_dom_sf"/>
</dbReference>
<dbReference type="Gene3D" id="3.30.200.20">
    <property type="entry name" value="Phosphorylase Kinase, domain 1"/>
    <property type="match status" value="1"/>
</dbReference>
<dbReference type="CDD" id="cd01098">
    <property type="entry name" value="PAN_AP_plant"/>
    <property type="match status" value="1"/>
</dbReference>